<dbReference type="InterPro" id="IPR015947">
    <property type="entry name" value="PUA-like_sf"/>
</dbReference>
<evidence type="ECO:0000256" key="6">
    <source>
        <dbReference type="ARBA" id="ARBA00022777"/>
    </source>
</evidence>
<feature type="domain" description="Aspartate/glutamate/uridylate kinase" evidence="9">
    <location>
        <begin position="4"/>
        <end position="232"/>
    </location>
</feature>
<keyword evidence="4 8" id="KW-0808">Transferase</keyword>
<dbReference type="EC" id="2.7.2.11" evidence="8"/>
<dbReference type="InterPro" id="IPR036974">
    <property type="entry name" value="PUA_sf"/>
</dbReference>
<dbReference type="RefSeq" id="WP_346783698.1">
    <property type="nucleotide sequence ID" value="NZ_JBDLBR010000001.1"/>
</dbReference>
<dbReference type="Proteomes" id="UP001484535">
    <property type="component" value="Unassembled WGS sequence"/>
</dbReference>
<name>A0ABV0CTR1_9SPHN</name>
<evidence type="ECO:0000313" key="11">
    <source>
        <dbReference type="EMBL" id="MEN7536258.1"/>
    </source>
</evidence>
<dbReference type="InterPro" id="IPR001057">
    <property type="entry name" value="Glu/AcGlu_kinase"/>
</dbReference>
<dbReference type="InterPro" id="IPR041739">
    <property type="entry name" value="G5K_ProB"/>
</dbReference>
<feature type="binding site" evidence="8">
    <location>
        <position position="137"/>
    </location>
    <ligand>
        <name>substrate</name>
    </ligand>
</feature>
<feature type="binding site" evidence="8">
    <location>
        <position position="50"/>
    </location>
    <ligand>
        <name>substrate</name>
    </ligand>
</feature>
<dbReference type="Gene3D" id="3.40.1160.10">
    <property type="entry name" value="Acetylglutamate kinase-like"/>
    <property type="match status" value="2"/>
</dbReference>
<keyword evidence="1 8" id="KW-0963">Cytoplasm</keyword>
<feature type="binding site" evidence="8">
    <location>
        <position position="149"/>
    </location>
    <ligand>
        <name>substrate</name>
    </ligand>
</feature>
<keyword evidence="7 8" id="KW-0067">ATP-binding</keyword>
<evidence type="ECO:0000313" key="12">
    <source>
        <dbReference type="Proteomes" id="UP001484535"/>
    </source>
</evidence>
<evidence type="ECO:0000259" key="9">
    <source>
        <dbReference type="Pfam" id="PF00696"/>
    </source>
</evidence>
<dbReference type="Gene3D" id="2.30.130.10">
    <property type="entry name" value="PUA domain"/>
    <property type="match status" value="1"/>
</dbReference>
<comment type="function">
    <text evidence="8">Catalyzes the transfer of a phosphate group to glutamate to form L-glutamate 5-phosphate.</text>
</comment>
<dbReference type="GO" id="GO:0004349">
    <property type="term" value="F:glutamate 5-kinase activity"/>
    <property type="evidence" value="ECO:0007669"/>
    <property type="project" value="UniProtKB-EC"/>
</dbReference>
<comment type="catalytic activity">
    <reaction evidence="8">
        <text>L-glutamate + ATP = L-glutamyl 5-phosphate + ADP</text>
        <dbReference type="Rhea" id="RHEA:14877"/>
        <dbReference type="ChEBI" id="CHEBI:29985"/>
        <dbReference type="ChEBI" id="CHEBI:30616"/>
        <dbReference type="ChEBI" id="CHEBI:58274"/>
        <dbReference type="ChEBI" id="CHEBI:456216"/>
        <dbReference type="EC" id="2.7.2.11"/>
    </reaction>
</comment>
<dbReference type="EMBL" id="JBDLBR010000001">
    <property type="protein sequence ID" value="MEN7536258.1"/>
    <property type="molecule type" value="Genomic_DNA"/>
</dbReference>
<keyword evidence="12" id="KW-1185">Reference proteome</keyword>
<evidence type="ECO:0000259" key="10">
    <source>
        <dbReference type="Pfam" id="PF01472"/>
    </source>
</evidence>
<evidence type="ECO:0000256" key="4">
    <source>
        <dbReference type="ARBA" id="ARBA00022679"/>
    </source>
</evidence>
<reference evidence="11 12" key="1">
    <citation type="submission" date="2024-05" db="EMBL/GenBank/DDBJ databases">
        <authorList>
            <person name="Park S."/>
        </authorList>
    </citation>
    <scope>NUCLEOTIDE SEQUENCE [LARGE SCALE GENOMIC DNA]</scope>
    <source>
        <strain evidence="11 12">DGU5</strain>
    </source>
</reference>
<organism evidence="11 12">
    <name type="scientific">Aurantiacibacter flavus</name>
    <dbReference type="NCBI Taxonomy" id="3145232"/>
    <lineage>
        <taxon>Bacteria</taxon>
        <taxon>Pseudomonadati</taxon>
        <taxon>Pseudomonadota</taxon>
        <taxon>Alphaproteobacteria</taxon>
        <taxon>Sphingomonadales</taxon>
        <taxon>Erythrobacteraceae</taxon>
        <taxon>Aurantiacibacter</taxon>
    </lineage>
</organism>
<dbReference type="InterPro" id="IPR011529">
    <property type="entry name" value="Glu_5kinase"/>
</dbReference>
<proteinExistence type="inferred from homology"/>
<dbReference type="SUPFAM" id="SSF88697">
    <property type="entry name" value="PUA domain-like"/>
    <property type="match status" value="1"/>
</dbReference>
<dbReference type="PROSITE" id="PS00902">
    <property type="entry name" value="GLUTAMATE_5_KINASE"/>
    <property type="match status" value="1"/>
</dbReference>
<dbReference type="PANTHER" id="PTHR43654">
    <property type="entry name" value="GLUTAMATE 5-KINASE"/>
    <property type="match status" value="1"/>
</dbReference>
<comment type="caution">
    <text evidence="11">The sequence shown here is derived from an EMBL/GenBank/DDBJ whole genome shotgun (WGS) entry which is preliminary data.</text>
</comment>
<dbReference type="Pfam" id="PF01472">
    <property type="entry name" value="PUA"/>
    <property type="match status" value="1"/>
</dbReference>
<protein>
    <recommendedName>
        <fullName evidence="8">Glutamate 5-kinase</fullName>
        <ecNumber evidence="8">2.7.2.11</ecNumber>
    </recommendedName>
    <alternativeName>
        <fullName evidence="8">Gamma-glutamyl kinase</fullName>
        <shortName evidence="8">GK</shortName>
    </alternativeName>
</protein>
<sequence length="391" mass="43199">MARKRIVVKIGSSLLTDQTRLTPRWGFMQRIMEDFSLLRDQGYEVLLCSSGSVALGMKMMGVSPEDAGLRDKQASAACGMPLLLNAYKQIGHEYDLNIAQILVTLGDFEIHSRFLNTKNTLVRLLEAGVVPIINENDTITTEEIRVGDNDRLAAKVAQMVLAEHLIILTSVDGLYDQDPSNPDAKLVEEVQDVSQYLSVTEGVSTLGTGGMLTKLQAANMAQNSGCHTIIANGEADSPISSALFGERPRTICLAHSEPLATWHAWLSERLHIAGSIVINGSAADEVDAGERGVHREDVIRIEGSYNKGDVIHIYDEDGKERARGMSDFTSEETEILVRNLDIPVKQLLGYHSRAVLVEQNNLTTLDERHLPWERPEPAKQATFEPFPDEKR</sequence>
<dbReference type="PIRSF" id="PIRSF000729">
    <property type="entry name" value="GK"/>
    <property type="match status" value="1"/>
</dbReference>
<dbReference type="InterPro" id="IPR002478">
    <property type="entry name" value="PUA"/>
</dbReference>
<comment type="similarity">
    <text evidence="8">Belongs to the glutamate 5-kinase family.</text>
</comment>
<evidence type="ECO:0000256" key="7">
    <source>
        <dbReference type="ARBA" id="ARBA00022840"/>
    </source>
</evidence>
<keyword evidence="2 8" id="KW-0028">Amino-acid biosynthesis</keyword>
<dbReference type="SUPFAM" id="SSF53633">
    <property type="entry name" value="Carbamate kinase-like"/>
    <property type="match status" value="1"/>
</dbReference>
<keyword evidence="3 8" id="KW-0641">Proline biosynthesis</keyword>
<comment type="subcellular location">
    <subcellularLocation>
        <location evidence="8">Cytoplasm</location>
    </subcellularLocation>
</comment>
<dbReference type="InterPro" id="IPR036393">
    <property type="entry name" value="AceGlu_kinase-like_sf"/>
</dbReference>
<gene>
    <name evidence="8 11" type="primary">proB</name>
    <name evidence="11" type="ORF">ABDJ38_03630</name>
</gene>
<feature type="binding site" evidence="8">
    <location>
        <begin position="208"/>
        <end position="214"/>
    </location>
    <ligand>
        <name>ATP</name>
        <dbReference type="ChEBI" id="CHEBI:30616"/>
    </ligand>
</feature>
<comment type="pathway">
    <text evidence="8">Amino-acid biosynthesis; L-proline biosynthesis; L-glutamate 5-semialdehyde from L-glutamate: step 1/2.</text>
</comment>
<dbReference type="PROSITE" id="PS50890">
    <property type="entry name" value="PUA"/>
    <property type="match status" value="1"/>
</dbReference>
<dbReference type="Pfam" id="PF00696">
    <property type="entry name" value="AA_kinase"/>
    <property type="match status" value="1"/>
</dbReference>
<dbReference type="InterPro" id="IPR005715">
    <property type="entry name" value="Glu_5kinase/COase_Synthase"/>
</dbReference>
<evidence type="ECO:0000256" key="8">
    <source>
        <dbReference type="HAMAP-Rule" id="MF_00456"/>
    </source>
</evidence>
<accession>A0ABV0CTR1</accession>
<dbReference type="PRINTS" id="PR00474">
    <property type="entry name" value="GLU5KINASE"/>
</dbReference>
<feature type="binding site" evidence="8">
    <location>
        <position position="9"/>
    </location>
    <ligand>
        <name>ATP</name>
        <dbReference type="ChEBI" id="CHEBI:30616"/>
    </ligand>
</feature>
<dbReference type="PANTHER" id="PTHR43654:SF1">
    <property type="entry name" value="ISOPENTENYL PHOSPHATE KINASE"/>
    <property type="match status" value="1"/>
</dbReference>
<evidence type="ECO:0000256" key="2">
    <source>
        <dbReference type="ARBA" id="ARBA00022605"/>
    </source>
</evidence>
<dbReference type="InterPro" id="IPR019797">
    <property type="entry name" value="Glutamate_5-kinase_CS"/>
</dbReference>
<dbReference type="HAMAP" id="MF_00456">
    <property type="entry name" value="ProB"/>
    <property type="match status" value="1"/>
</dbReference>
<evidence type="ECO:0000256" key="1">
    <source>
        <dbReference type="ARBA" id="ARBA00022490"/>
    </source>
</evidence>
<keyword evidence="6 8" id="KW-0418">Kinase</keyword>
<dbReference type="NCBIfam" id="TIGR01027">
    <property type="entry name" value="proB"/>
    <property type="match status" value="1"/>
</dbReference>
<comment type="caution">
    <text evidence="8">Lacks conserved residue(s) required for the propagation of feature annotation.</text>
</comment>
<evidence type="ECO:0000256" key="3">
    <source>
        <dbReference type="ARBA" id="ARBA00022650"/>
    </source>
</evidence>
<feature type="domain" description="PUA" evidence="10">
    <location>
        <begin position="274"/>
        <end position="338"/>
    </location>
</feature>
<evidence type="ECO:0000256" key="5">
    <source>
        <dbReference type="ARBA" id="ARBA00022741"/>
    </source>
</evidence>
<keyword evidence="5 8" id="KW-0547">Nucleotide-binding</keyword>
<dbReference type="InterPro" id="IPR001048">
    <property type="entry name" value="Asp/Glu/Uridylate_kinase"/>
</dbReference>
<dbReference type="CDD" id="cd04242">
    <property type="entry name" value="AAK_G5K_ProB"/>
    <property type="match status" value="1"/>
</dbReference>